<accession>A0A975D2B2</accession>
<dbReference type="PANTHER" id="PTHR43400">
    <property type="entry name" value="FUMARATE REDUCTASE"/>
    <property type="match status" value="1"/>
</dbReference>
<organism evidence="6 7">
    <name type="scientific">Rhizorhabdus wittichii</name>
    <dbReference type="NCBI Taxonomy" id="160791"/>
    <lineage>
        <taxon>Bacteria</taxon>
        <taxon>Pseudomonadati</taxon>
        <taxon>Pseudomonadota</taxon>
        <taxon>Alphaproteobacteria</taxon>
        <taxon>Sphingomonadales</taxon>
        <taxon>Sphingomonadaceae</taxon>
        <taxon>Rhizorhabdus</taxon>
    </lineage>
</organism>
<dbReference type="RefSeq" id="WP_208632660.1">
    <property type="nucleotide sequence ID" value="NZ_CP059319.1"/>
</dbReference>
<keyword evidence="3" id="KW-0274">FAD</keyword>
<dbReference type="PANTHER" id="PTHR43400:SF10">
    <property type="entry name" value="3-OXOSTEROID 1-DEHYDROGENASE"/>
    <property type="match status" value="1"/>
</dbReference>
<evidence type="ECO:0000256" key="1">
    <source>
        <dbReference type="ARBA" id="ARBA00001974"/>
    </source>
</evidence>
<dbReference type="AlphaFoldDB" id="A0A975D2B2"/>
<dbReference type="EMBL" id="CP059319">
    <property type="protein sequence ID" value="QTH21349.1"/>
    <property type="molecule type" value="Genomic_DNA"/>
</dbReference>
<dbReference type="Gene3D" id="3.50.50.60">
    <property type="entry name" value="FAD/NAD(P)-binding domain"/>
    <property type="match status" value="3"/>
</dbReference>
<feature type="domain" description="FAD-dependent oxidoreductase 2 FAD-binding" evidence="5">
    <location>
        <begin position="31"/>
        <end position="535"/>
    </location>
</feature>
<reference evidence="6" key="2">
    <citation type="submission" date="2021-04" db="EMBL/GenBank/DDBJ databases">
        <title>Isolation and genomic analysis of the ibuprofen-degrading bacterium Sphingomonas strain MPO218.</title>
        <authorList>
            <person name="Aulestia M."/>
            <person name="Flores A."/>
            <person name="Mangas E.L."/>
            <person name="Perez-Pulido A.J."/>
            <person name="Santero E."/>
            <person name="Camacho E.M."/>
        </authorList>
    </citation>
    <scope>NUCLEOTIDE SEQUENCE</scope>
    <source>
        <strain evidence="6">MPO218</strain>
    </source>
</reference>
<reference evidence="6" key="1">
    <citation type="submission" date="2020-07" db="EMBL/GenBank/DDBJ databases">
        <authorList>
            <person name="Camacho E."/>
        </authorList>
    </citation>
    <scope>NUCLEOTIDE SEQUENCE</scope>
    <source>
        <strain evidence="6">MPO218</strain>
    </source>
</reference>
<evidence type="ECO:0000256" key="2">
    <source>
        <dbReference type="ARBA" id="ARBA00022630"/>
    </source>
</evidence>
<dbReference type="SUPFAM" id="SSF51905">
    <property type="entry name" value="FAD/NAD(P)-binding domain"/>
    <property type="match status" value="1"/>
</dbReference>
<evidence type="ECO:0000259" key="5">
    <source>
        <dbReference type="Pfam" id="PF00890"/>
    </source>
</evidence>
<evidence type="ECO:0000256" key="3">
    <source>
        <dbReference type="ARBA" id="ARBA00022827"/>
    </source>
</evidence>
<protein>
    <submittedName>
        <fullName evidence="6">FAD-binding protein</fullName>
    </submittedName>
</protein>
<sequence length="552" mass="59074">MKVDDPNWHSRVEAPFEAGPPGGIAWDDAADVVVVGLGGAGICAALEALHQGARVIAIDRFGGGGATRMSGGVYYSGGGTRYQKAAGVEDDAEQMYRYLKMEVADAVADETLRHFCETSSESIDWLARHGVRFDGALSPVKTSYPGAGRFLYYSGNEAQADYADHARPAQRGHRVVGDGLTGHRFFDPLLQAALDMGLKLYGYSEARRFILSDDGGITGIQIQHVDAASSSAAKLGKIARKFARASTLLFPSIAERLVREANGISDRDGATRSIRIDKAVVLAAGGYIHNRKMVAHYAPRYTGAIPLGSIGCDGSGIRLGQSVGARTDRLDNISAWRQFNPPAALPTGIVVNGRGERFVAEDCYGGKIGHHIAEDQGGVAYIILDDRLRRRALTEAMPGKGKLFRLQGAPALMGLFLSAKRAATLEELAARCGMDPAALRASVEHYNRSSAGLEEPRFRKHPDFVGEIVEPPFHAVDISIHNRKYLCPSISLGGIVVDEKTGQALDETGRPIPKLFAAGKNAKGLSSHRYVSGISLADCVYSGRIAGRSASR</sequence>
<dbReference type="InterPro" id="IPR050315">
    <property type="entry name" value="FAD-oxidoreductase_2"/>
</dbReference>
<keyword evidence="2" id="KW-0285">Flavoprotein</keyword>
<dbReference type="InterPro" id="IPR003953">
    <property type="entry name" value="FAD-dep_OxRdtase_2_FAD-bd"/>
</dbReference>
<dbReference type="PRINTS" id="PR00411">
    <property type="entry name" value="PNDRDTASEI"/>
</dbReference>
<gene>
    <name evidence="6" type="ORF">HRJ34_24020</name>
</gene>
<dbReference type="GO" id="GO:0016491">
    <property type="term" value="F:oxidoreductase activity"/>
    <property type="evidence" value="ECO:0007669"/>
    <property type="project" value="UniProtKB-KW"/>
</dbReference>
<name>A0A975D2B2_9SPHN</name>
<dbReference type="SUPFAM" id="SSF56425">
    <property type="entry name" value="Succinate dehydrogenase/fumarate reductase flavoprotein, catalytic domain"/>
    <property type="match status" value="1"/>
</dbReference>
<evidence type="ECO:0000313" key="6">
    <source>
        <dbReference type="EMBL" id="QTH21349.1"/>
    </source>
</evidence>
<keyword evidence="4" id="KW-0560">Oxidoreductase</keyword>
<evidence type="ECO:0000256" key="4">
    <source>
        <dbReference type="ARBA" id="ARBA00023002"/>
    </source>
</evidence>
<proteinExistence type="predicted"/>
<dbReference type="NCBIfam" id="NF005511">
    <property type="entry name" value="PRK07121.1-4"/>
    <property type="match status" value="1"/>
</dbReference>
<dbReference type="InterPro" id="IPR027477">
    <property type="entry name" value="Succ_DH/fumarate_Rdtase_cat_sf"/>
</dbReference>
<comment type="cofactor">
    <cofactor evidence="1">
        <name>FAD</name>
        <dbReference type="ChEBI" id="CHEBI:57692"/>
    </cofactor>
</comment>
<dbReference type="Pfam" id="PF00890">
    <property type="entry name" value="FAD_binding_2"/>
    <property type="match status" value="1"/>
</dbReference>
<dbReference type="Gene3D" id="3.90.700.10">
    <property type="entry name" value="Succinate dehydrogenase/fumarate reductase flavoprotein, catalytic domain"/>
    <property type="match status" value="1"/>
</dbReference>
<dbReference type="GO" id="GO:0008202">
    <property type="term" value="P:steroid metabolic process"/>
    <property type="evidence" value="ECO:0007669"/>
    <property type="project" value="UniProtKB-ARBA"/>
</dbReference>
<evidence type="ECO:0000313" key="7">
    <source>
        <dbReference type="Proteomes" id="UP000664914"/>
    </source>
</evidence>
<dbReference type="InterPro" id="IPR036188">
    <property type="entry name" value="FAD/NAD-bd_sf"/>
</dbReference>
<dbReference type="Proteomes" id="UP000664914">
    <property type="component" value="Chromosome"/>
</dbReference>